<dbReference type="EMBL" id="JEMB01001207">
    <property type="protein sequence ID" value="KYF89594.1"/>
    <property type="molecule type" value="Genomic_DNA"/>
</dbReference>
<evidence type="ECO:0000313" key="2">
    <source>
        <dbReference type="EMBL" id="KYF89594.1"/>
    </source>
</evidence>
<dbReference type="InterPro" id="IPR051918">
    <property type="entry name" value="STPP_CPPED1"/>
</dbReference>
<reference evidence="2 3" key="1">
    <citation type="submission" date="2014-02" db="EMBL/GenBank/DDBJ databases">
        <title>The small core and large imbalanced accessory genome model reveals a collaborative survival strategy of Sorangium cellulosum strains in nature.</title>
        <authorList>
            <person name="Han K."/>
            <person name="Peng R."/>
            <person name="Blom J."/>
            <person name="Li Y.-Z."/>
        </authorList>
    </citation>
    <scope>NUCLEOTIDE SEQUENCE [LARGE SCALE GENOMIC DNA]</scope>
    <source>
        <strain evidence="2 3">So0011-07</strain>
    </source>
</reference>
<name>A0A150SAR5_SORCE</name>
<dbReference type="Gene3D" id="3.60.21.10">
    <property type="match status" value="1"/>
</dbReference>
<dbReference type="PANTHER" id="PTHR43143:SF5">
    <property type="entry name" value="SECRETED PROTEIN"/>
    <property type="match status" value="1"/>
</dbReference>
<dbReference type="Proteomes" id="UP000075635">
    <property type="component" value="Unassembled WGS sequence"/>
</dbReference>
<dbReference type="Pfam" id="PF00149">
    <property type="entry name" value="Metallophos"/>
    <property type="match status" value="1"/>
</dbReference>
<dbReference type="PANTHER" id="PTHR43143">
    <property type="entry name" value="METALLOPHOSPHOESTERASE, CALCINEURIN SUPERFAMILY"/>
    <property type="match status" value="1"/>
</dbReference>
<organism evidence="2 3">
    <name type="scientific">Sorangium cellulosum</name>
    <name type="common">Polyangium cellulosum</name>
    <dbReference type="NCBI Taxonomy" id="56"/>
    <lineage>
        <taxon>Bacteria</taxon>
        <taxon>Pseudomonadati</taxon>
        <taxon>Myxococcota</taxon>
        <taxon>Polyangia</taxon>
        <taxon>Polyangiales</taxon>
        <taxon>Polyangiaceae</taxon>
        <taxon>Sorangium</taxon>
    </lineage>
</organism>
<gene>
    <name evidence="2" type="ORF">BE17_14565</name>
</gene>
<accession>A0A150SAR5</accession>
<comment type="caution">
    <text evidence="2">The sequence shown here is derived from an EMBL/GenBank/DDBJ whole genome shotgun (WGS) entry which is preliminary data.</text>
</comment>
<dbReference type="InterPro" id="IPR004843">
    <property type="entry name" value="Calcineurin-like_PHP"/>
</dbReference>
<dbReference type="AlphaFoldDB" id="A0A150SAR5"/>
<evidence type="ECO:0000313" key="3">
    <source>
        <dbReference type="Proteomes" id="UP000075635"/>
    </source>
</evidence>
<feature type="domain" description="Calcineurin-like phosphoesterase" evidence="1">
    <location>
        <begin position="36"/>
        <end position="204"/>
    </location>
</feature>
<dbReference type="GO" id="GO:0016787">
    <property type="term" value="F:hydrolase activity"/>
    <property type="evidence" value="ECO:0007669"/>
    <property type="project" value="InterPro"/>
</dbReference>
<proteinExistence type="predicted"/>
<protein>
    <recommendedName>
        <fullName evidence="1">Calcineurin-like phosphoesterase domain-containing protein</fullName>
    </recommendedName>
</protein>
<sequence>MAARSASAQAAFSVVLIPDPQNYSEFSSYQVYEHQMQWIVDNRAARNIKFAVHLGDITNHDIAGEYDVASAAHTLLDIAGVPYSMTIGNHDIFPSSEAYKRSSLYANYFGQPRYQGESFYGGAYDASNMNNYTYFEAGGLKFMVMSLEFAPRKDVLTWANQVIASHPDRRVIVATHCHMDNNAEHASGCADNYNLEGRDGVDLWEELIQRHSNVFMSVSGHIQGVSYRRRTGNNGNLVHEILNDFQSEPVLGNGHALGNGWLRVLTFAPAQNQVTVQTLSVEDGNCAIFANCQATLYLNYNQASSPTTTKHNQQNYTISYDMQSAMPAYAYTANDILFKDRMANVQLTGKHFDPKIATAPNGNFVVVWEDDHDDNGVGQIYARGFDPDGNALFSQLAVNSVDAGQQQRPDVAIDDSGRFVVVWEDDQDGNGAYQILARGFNANGSERFHDRTVNSVSGGQQSRPAVACDATGNFVVAWEDDQDGNGYYQILARGFTAAGAERIPTFTVNSVAAGEQFNPAIAMDSDGDFVVAWEDDQDDDANFQIYHRGFTATGGSRFAQRAVNTNAAGQHTRPSIGMANNGNFVVAWEDDQDANGYYQIYARGFTIAGVERFGVMTVNSVGDGQQYAPSVGMRGDGAFTVVWEDDQDDNGVYQILGRDFTAGGAQHRADFTVNSDASGQQRLPVTAVDDQGRFVVAWEDDMDGNGKGLILVRNLNY</sequence>
<evidence type="ECO:0000259" key="1">
    <source>
        <dbReference type="Pfam" id="PF00149"/>
    </source>
</evidence>
<dbReference type="SUPFAM" id="SSF56300">
    <property type="entry name" value="Metallo-dependent phosphatases"/>
    <property type="match status" value="1"/>
</dbReference>
<dbReference type="InterPro" id="IPR029052">
    <property type="entry name" value="Metallo-depent_PP-like"/>
</dbReference>